<proteinExistence type="predicted"/>
<organism evidence="1 2">
    <name type="scientific">Brassica napus</name>
    <name type="common">Rape</name>
    <dbReference type="NCBI Taxonomy" id="3708"/>
    <lineage>
        <taxon>Eukaryota</taxon>
        <taxon>Viridiplantae</taxon>
        <taxon>Streptophyta</taxon>
        <taxon>Embryophyta</taxon>
        <taxon>Tracheophyta</taxon>
        <taxon>Spermatophyta</taxon>
        <taxon>Magnoliopsida</taxon>
        <taxon>eudicotyledons</taxon>
        <taxon>Gunneridae</taxon>
        <taxon>Pentapetalae</taxon>
        <taxon>rosids</taxon>
        <taxon>malvids</taxon>
        <taxon>Brassicales</taxon>
        <taxon>Brassicaceae</taxon>
        <taxon>Brassiceae</taxon>
        <taxon>Brassica</taxon>
    </lineage>
</organism>
<name>A0A078HTG8_BRANA</name>
<accession>A0A078HTG8</accession>
<dbReference type="Gramene" id="CDY40604">
    <property type="protein sequence ID" value="CDY40604"/>
    <property type="gene ID" value="GSBRNA2T00071441001"/>
</dbReference>
<gene>
    <name evidence="1" type="primary">BnaC06g02200D</name>
    <name evidence="1" type="ORF">GSBRNA2T00071441001</name>
</gene>
<dbReference type="PaxDb" id="3708-A0A078HTG8"/>
<dbReference type="AlphaFoldDB" id="A0A078HTG8"/>
<reference evidence="1 2" key="1">
    <citation type="journal article" date="2014" name="Science">
        <title>Plant genetics. Early allopolyploid evolution in the post-Neolithic Brassica napus oilseed genome.</title>
        <authorList>
            <person name="Chalhoub B."/>
            <person name="Denoeud F."/>
            <person name="Liu S."/>
            <person name="Parkin I.A."/>
            <person name="Tang H."/>
            <person name="Wang X."/>
            <person name="Chiquet J."/>
            <person name="Belcram H."/>
            <person name="Tong C."/>
            <person name="Samans B."/>
            <person name="Correa M."/>
            <person name="Da Silva C."/>
            <person name="Just J."/>
            <person name="Falentin C."/>
            <person name="Koh C.S."/>
            <person name="Le Clainche I."/>
            <person name="Bernard M."/>
            <person name="Bento P."/>
            <person name="Noel B."/>
            <person name="Labadie K."/>
            <person name="Alberti A."/>
            <person name="Charles M."/>
            <person name="Arnaud D."/>
            <person name="Guo H."/>
            <person name="Daviaud C."/>
            <person name="Alamery S."/>
            <person name="Jabbari K."/>
            <person name="Zhao M."/>
            <person name="Edger P.P."/>
            <person name="Chelaifa H."/>
            <person name="Tack D."/>
            <person name="Lassalle G."/>
            <person name="Mestiri I."/>
            <person name="Schnel N."/>
            <person name="Le Paslier M.C."/>
            <person name="Fan G."/>
            <person name="Renault V."/>
            <person name="Bayer P.E."/>
            <person name="Golicz A.A."/>
            <person name="Manoli S."/>
            <person name="Lee T.H."/>
            <person name="Thi V.H."/>
            <person name="Chalabi S."/>
            <person name="Hu Q."/>
            <person name="Fan C."/>
            <person name="Tollenaere R."/>
            <person name="Lu Y."/>
            <person name="Battail C."/>
            <person name="Shen J."/>
            <person name="Sidebottom C.H."/>
            <person name="Wang X."/>
            <person name="Canaguier A."/>
            <person name="Chauveau A."/>
            <person name="Berard A."/>
            <person name="Deniot G."/>
            <person name="Guan M."/>
            <person name="Liu Z."/>
            <person name="Sun F."/>
            <person name="Lim Y.P."/>
            <person name="Lyons E."/>
            <person name="Town C.D."/>
            <person name="Bancroft I."/>
            <person name="Wang X."/>
            <person name="Meng J."/>
            <person name="Ma J."/>
            <person name="Pires J.C."/>
            <person name="King G.J."/>
            <person name="Brunel D."/>
            <person name="Delourme R."/>
            <person name="Renard M."/>
            <person name="Aury J.M."/>
            <person name="Adams K.L."/>
            <person name="Batley J."/>
            <person name="Snowdon R.J."/>
            <person name="Tost J."/>
            <person name="Edwards D."/>
            <person name="Zhou Y."/>
            <person name="Hua W."/>
            <person name="Sharpe A.G."/>
            <person name="Paterson A.H."/>
            <person name="Guan C."/>
            <person name="Wincker P."/>
        </authorList>
    </citation>
    <scope>NUCLEOTIDE SEQUENCE [LARGE SCALE GENOMIC DNA]</scope>
    <source>
        <strain evidence="2">cv. Darmor-bzh</strain>
    </source>
</reference>
<dbReference type="EMBL" id="LK032475">
    <property type="protein sequence ID" value="CDY40604.1"/>
    <property type="molecule type" value="Genomic_DNA"/>
</dbReference>
<evidence type="ECO:0000313" key="2">
    <source>
        <dbReference type="Proteomes" id="UP000028999"/>
    </source>
</evidence>
<evidence type="ECO:0000313" key="1">
    <source>
        <dbReference type="EMBL" id="CDY40604.1"/>
    </source>
</evidence>
<protein>
    <submittedName>
        <fullName evidence="1">BnaC06g02200D protein</fullName>
    </submittedName>
</protein>
<sequence length="71" mass="7838">MAGDEFTREGVTLPTKDLTTMVKLIKDLMDRLNQQDAANKVTNDRLDVIAAGVMLPAADNNKHETAGHRLF</sequence>
<dbReference type="Proteomes" id="UP000028999">
    <property type="component" value="Unassembled WGS sequence"/>
</dbReference>
<keyword evidence="2" id="KW-1185">Reference proteome</keyword>